<reference evidence="2" key="1">
    <citation type="submission" date="2020-05" db="EMBL/GenBank/DDBJ databases">
        <authorList>
            <person name="Chiriac C."/>
            <person name="Salcher M."/>
            <person name="Ghai R."/>
            <person name="Kavagutti S V."/>
        </authorList>
    </citation>
    <scope>NUCLEOTIDE SEQUENCE</scope>
</reference>
<feature type="coiled-coil region" evidence="1">
    <location>
        <begin position="54"/>
        <end position="81"/>
    </location>
</feature>
<protein>
    <submittedName>
        <fullName evidence="2">Siphovirus Gp157</fullName>
    </submittedName>
</protein>
<dbReference type="EMBL" id="LR798458">
    <property type="protein sequence ID" value="CAB5238285.1"/>
    <property type="molecule type" value="Genomic_DNA"/>
</dbReference>
<sequence length="162" mass="18640">MTSLYELAYEFRNQLDELFDENGEATPAFEEFRMQLGNKINQVAAYVLNCESDADQCKEVIDRIQARKKAYERKAERLRLYLVENMKVAGITEIKADDRSFVIKLYPERDESVQIDDGIVFPIELCNIRQPEPSKLKIKAAILAGEPIIGARIITKDRLVIK</sequence>
<organism evidence="2">
    <name type="scientific">uncultured Caudovirales phage</name>
    <dbReference type="NCBI Taxonomy" id="2100421"/>
    <lineage>
        <taxon>Viruses</taxon>
        <taxon>Duplodnaviria</taxon>
        <taxon>Heunggongvirae</taxon>
        <taxon>Uroviricota</taxon>
        <taxon>Caudoviricetes</taxon>
        <taxon>Peduoviridae</taxon>
        <taxon>Maltschvirus</taxon>
        <taxon>Maltschvirus maltsch</taxon>
    </lineage>
</organism>
<accession>A0A6J7XPT2</accession>
<name>A0A6J7XPT2_9CAUD</name>
<evidence type="ECO:0000313" key="2">
    <source>
        <dbReference type="EMBL" id="CAB5238285.1"/>
    </source>
</evidence>
<dbReference type="InterPro" id="IPR008840">
    <property type="entry name" value="Sipho_Gp157"/>
</dbReference>
<evidence type="ECO:0000256" key="1">
    <source>
        <dbReference type="SAM" id="Coils"/>
    </source>
</evidence>
<dbReference type="Pfam" id="PF05565">
    <property type="entry name" value="Sipho_Gp157"/>
    <property type="match status" value="1"/>
</dbReference>
<gene>
    <name evidence="2" type="ORF">UFOVP164_14</name>
</gene>
<proteinExistence type="predicted"/>
<keyword evidence="1" id="KW-0175">Coiled coil</keyword>